<evidence type="ECO:0000256" key="1">
    <source>
        <dbReference type="SAM" id="MobiDB-lite"/>
    </source>
</evidence>
<evidence type="ECO:0000313" key="3">
    <source>
        <dbReference type="Proteomes" id="UP000001055"/>
    </source>
</evidence>
<accession>Q0TYD4</accession>
<proteinExistence type="predicted"/>
<dbReference type="Proteomes" id="UP000001055">
    <property type="component" value="Unassembled WGS sequence"/>
</dbReference>
<feature type="region of interest" description="Disordered" evidence="1">
    <location>
        <begin position="82"/>
        <end position="108"/>
    </location>
</feature>
<sequence>MARPIAHETCLKKCPAAWSGAAEALQSRTGTLRSFTSPNGVLGQMQVTGCHRGMQKLERPMGGLEYCRAPWKTAAQSYKTVADAGHGRPAVRQANKARGRTANPPESR</sequence>
<evidence type="ECO:0000313" key="2">
    <source>
        <dbReference type="EMBL" id="EAT77142.1"/>
    </source>
</evidence>
<name>Q0TYD4_PHANO</name>
<gene>
    <name evidence="2" type="ORF">SNOG_15477</name>
</gene>
<dbReference type="KEGG" id="pno:SNOG_15477"/>
<dbReference type="RefSeq" id="XP_001805624.1">
    <property type="nucleotide sequence ID" value="XM_001805572.1"/>
</dbReference>
<dbReference type="InParanoid" id="Q0TYD4"/>
<dbReference type="AlphaFoldDB" id="Q0TYD4"/>
<protein>
    <submittedName>
        <fullName evidence="2">Uncharacterized protein</fullName>
    </submittedName>
</protein>
<dbReference type="GeneID" id="5982553"/>
<organism evidence="2 3">
    <name type="scientific">Phaeosphaeria nodorum (strain SN15 / ATCC MYA-4574 / FGSC 10173)</name>
    <name type="common">Glume blotch fungus</name>
    <name type="synonym">Parastagonospora nodorum</name>
    <dbReference type="NCBI Taxonomy" id="321614"/>
    <lineage>
        <taxon>Eukaryota</taxon>
        <taxon>Fungi</taxon>
        <taxon>Dikarya</taxon>
        <taxon>Ascomycota</taxon>
        <taxon>Pezizomycotina</taxon>
        <taxon>Dothideomycetes</taxon>
        <taxon>Pleosporomycetidae</taxon>
        <taxon>Pleosporales</taxon>
        <taxon>Pleosporineae</taxon>
        <taxon>Phaeosphaeriaceae</taxon>
        <taxon>Parastagonospora</taxon>
    </lineage>
</organism>
<dbReference type="EMBL" id="CH445362">
    <property type="protein sequence ID" value="EAT77142.1"/>
    <property type="molecule type" value="Genomic_DNA"/>
</dbReference>
<reference evidence="3" key="1">
    <citation type="journal article" date="2007" name="Plant Cell">
        <title>Dothideomycete-plant interactions illuminated by genome sequencing and EST analysis of the wheat pathogen Stagonospora nodorum.</title>
        <authorList>
            <person name="Hane J.K."/>
            <person name="Lowe R.G."/>
            <person name="Solomon P.S."/>
            <person name="Tan K.C."/>
            <person name="Schoch C.L."/>
            <person name="Spatafora J.W."/>
            <person name="Crous P.W."/>
            <person name="Kodira C."/>
            <person name="Birren B.W."/>
            <person name="Galagan J.E."/>
            <person name="Torriani S.F."/>
            <person name="McDonald B.A."/>
            <person name="Oliver R.P."/>
        </authorList>
    </citation>
    <scope>NUCLEOTIDE SEQUENCE [LARGE SCALE GENOMIC DNA]</scope>
    <source>
        <strain evidence="3">SN15 / ATCC MYA-4574 / FGSC 10173</strain>
    </source>
</reference>